<organism evidence="1 2">
    <name type="scientific">Parelaphostrongylus tenuis</name>
    <name type="common">Meningeal worm</name>
    <dbReference type="NCBI Taxonomy" id="148309"/>
    <lineage>
        <taxon>Eukaryota</taxon>
        <taxon>Metazoa</taxon>
        <taxon>Ecdysozoa</taxon>
        <taxon>Nematoda</taxon>
        <taxon>Chromadorea</taxon>
        <taxon>Rhabditida</taxon>
        <taxon>Rhabditina</taxon>
        <taxon>Rhabditomorpha</taxon>
        <taxon>Strongyloidea</taxon>
        <taxon>Metastrongylidae</taxon>
        <taxon>Parelaphostrongylus</taxon>
    </lineage>
</organism>
<gene>
    <name evidence="1" type="ORF">KIN20_036814</name>
</gene>
<evidence type="ECO:0000313" key="2">
    <source>
        <dbReference type="Proteomes" id="UP001196413"/>
    </source>
</evidence>
<name>A0AAD5RD36_PARTN</name>
<dbReference type="AlphaFoldDB" id="A0AAD5RD36"/>
<sequence length="101" mass="11562">MKRACIIVGNTVTAICTSEQPEKLCVPPDRKMAVLRFARQRVLNQRIRSRWTIRKLDAAVQEKRSILLNVTLPQDNTRSHNAKSVSQILKKMLNHRTISAV</sequence>
<protein>
    <submittedName>
        <fullName evidence="1">Uncharacterized protein</fullName>
    </submittedName>
</protein>
<dbReference type="Proteomes" id="UP001196413">
    <property type="component" value="Unassembled WGS sequence"/>
</dbReference>
<comment type="caution">
    <text evidence="1">The sequence shown here is derived from an EMBL/GenBank/DDBJ whole genome shotgun (WGS) entry which is preliminary data.</text>
</comment>
<dbReference type="EMBL" id="JAHQIW010007407">
    <property type="protein sequence ID" value="KAJ1374188.1"/>
    <property type="molecule type" value="Genomic_DNA"/>
</dbReference>
<evidence type="ECO:0000313" key="1">
    <source>
        <dbReference type="EMBL" id="KAJ1374188.1"/>
    </source>
</evidence>
<keyword evidence="2" id="KW-1185">Reference proteome</keyword>
<accession>A0AAD5RD36</accession>
<proteinExistence type="predicted"/>
<reference evidence="1" key="1">
    <citation type="submission" date="2021-06" db="EMBL/GenBank/DDBJ databases">
        <title>Parelaphostrongylus tenuis whole genome reference sequence.</title>
        <authorList>
            <person name="Garwood T.J."/>
            <person name="Larsen P.A."/>
            <person name="Fountain-Jones N.M."/>
            <person name="Garbe J.R."/>
            <person name="Macchietto M.G."/>
            <person name="Kania S.A."/>
            <person name="Gerhold R.W."/>
            <person name="Richards J.E."/>
            <person name="Wolf T.M."/>
        </authorList>
    </citation>
    <scope>NUCLEOTIDE SEQUENCE</scope>
    <source>
        <strain evidence="1">MNPRO001-30</strain>
        <tissue evidence="1">Meninges</tissue>
    </source>
</reference>